<keyword evidence="4 5" id="KW-0413">Isomerase</keyword>
<organism evidence="8 9">
    <name type="scientific">Cloacibacterium normanense</name>
    <dbReference type="NCBI Taxonomy" id="237258"/>
    <lineage>
        <taxon>Bacteria</taxon>
        <taxon>Pseudomonadati</taxon>
        <taxon>Bacteroidota</taxon>
        <taxon>Flavobacteriia</taxon>
        <taxon>Flavobacteriales</taxon>
        <taxon>Weeksellaceae</taxon>
    </lineage>
</organism>
<evidence type="ECO:0000256" key="3">
    <source>
        <dbReference type="ARBA" id="ARBA00023110"/>
    </source>
</evidence>
<dbReference type="PANTHER" id="PTHR43811">
    <property type="entry name" value="FKBP-TYPE PEPTIDYL-PROLYL CIS-TRANS ISOMERASE FKPA"/>
    <property type="match status" value="1"/>
</dbReference>
<reference evidence="8 9" key="1">
    <citation type="submission" date="2018-02" db="EMBL/GenBank/DDBJ databases">
        <title>Draft genome sequence of bacterial isolates from marine environment.</title>
        <authorList>
            <person name="Singh S.K."/>
            <person name="Hill R."/>
            <person name="Major S."/>
            <person name="Cai H."/>
            <person name="Li Y."/>
        </authorList>
    </citation>
    <scope>NUCLEOTIDE SEQUENCE [LARGE SCALE GENOMIC DNA]</scope>
    <source>
        <strain evidence="8 9">IMET F</strain>
    </source>
</reference>
<dbReference type="InterPro" id="IPR046357">
    <property type="entry name" value="PPIase_dom_sf"/>
</dbReference>
<protein>
    <recommendedName>
        <fullName evidence="6">Peptidyl-prolyl cis-trans isomerase</fullName>
        <ecNumber evidence="6">5.2.1.8</ecNumber>
    </recommendedName>
</protein>
<dbReference type="Pfam" id="PF01346">
    <property type="entry name" value="FKBP_N"/>
    <property type="match status" value="1"/>
</dbReference>
<dbReference type="PANTHER" id="PTHR43811:SF19">
    <property type="entry name" value="39 KDA FK506-BINDING NUCLEAR PROTEIN"/>
    <property type="match status" value="1"/>
</dbReference>
<dbReference type="Pfam" id="PF00254">
    <property type="entry name" value="FKBP_C"/>
    <property type="match status" value="1"/>
</dbReference>
<evidence type="ECO:0000256" key="1">
    <source>
        <dbReference type="ARBA" id="ARBA00000971"/>
    </source>
</evidence>
<dbReference type="InterPro" id="IPR036944">
    <property type="entry name" value="PPIase_FKBP_N_sf"/>
</dbReference>
<dbReference type="Gene3D" id="3.10.50.40">
    <property type="match status" value="1"/>
</dbReference>
<dbReference type="PROSITE" id="PS50059">
    <property type="entry name" value="FKBP_PPIASE"/>
    <property type="match status" value="1"/>
</dbReference>
<dbReference type="EC" id="5.2.1.8" evidence="6"/>
<accession>A0A2S7I3U9</accession>
<dbReference type="Gene3D" id="1.10.287.460">
    <property type="entry name" value="Peptidyl-prolyl cis-trans isomerase, FKBP-type, N-terminal domain"/>
    <property type="match status" value="1"/>
</dbReference>
<sequence length="208" mass="23603">MDIYDLLGKIDHTEDEDKVSYSAGVVLAMSLKDMGFEDIKYDDFTEGMKTVFNNEMGKISPKKSIDIFNNYVLLLRGEMLQKNADEGQAFLEKNKENPKITELESGLQYEILVEGNGAVPKITDEVEVEYEGYLLDKQVFDSTKDVGAQVFRISEMIEGWKDVLTKMQEGSRWKVYIPPHLAYGENGAPPMIQPNATLVFVIELNKIM</sequence>
<comment type="similarity">
    <text evidence="2 6">Belongs to the FKBP-type PPIase family.</text>
</comment>
<dbReference type="InterPro" id="IPR000774">
    <property type="entry name" value="PPIase_FKBP_N"/>
</dbReference>
<comment type="caution">
    <text evidence="8">The sequence shown here is derived from an EMBL/GenBank/DDBJ whole genome shotgun (WGS) entry which is preliminary data.</text>
</comment>
<evidence type="ECO:0000256" key="4">
    <source>
        <dbReference type="ARBA" id="ARBA00023235"/>
    </source>
</evidence>
<gene>
    <name evidence="8" type="ORF">C3729_09550</name>
</gene>
<dbReference type="Proteomes" id="UP000238565">
    <property type="component" value="Unassembled WGS sequence"/>
</dbReference>
<dbReference type="RefSeq" id="WP_104793924.1">
    <property type="nucleotide sequence ID" value="NZ_PTPZ01000005.1"/>
</dbReference>
<feature type="domain" description="PPIase FKBP-type" evidence="7">
    <location>
        <begin position="123"/>
        <end position="208"/>
    </location>
</feature>
<evidence type="ECO:0000313" key="9">
    <source>
        <dbReference type="Proteomes" id="UP000238565"/>
    </source>
</evidence>
<dbReference type="InterPro" id="IPR001179">
    <property type="entry name" value="PPIase_FKBP_dom"/>
</dbReference>
<dbReference type="AlphaFoldDB" id="A0A2S7I3U9"/>
<dbReference type="EMBL" id="PTPZ01000005">
    <property type="protein sequence ID" value="PPZ91247.1"/>
    <property type="molecule type" value="Genomic_DNA"/>
</dbReference>
<dbReference type="GO" id="GO:0006457">
    <property type="term" value="P:protein folding"/>
    <property type="evidence" value="ECO:0007669"/>
    <property type="project" value="InterPro"/>
</dbReference>
<evidence type="ECO:0000256" key="2">
    <source>
        <dbReference type="ARBA" id="ARBA00006577"/>
    </source>
</evidence>
<evidence type="ECO:0000313" key="8">
    <source>
        <dbReference type="EMBL" id="PPZ91247.1"/>
    </source>
</evidence>
<proteinExistence type="inferred from homology"/>
<name>A0A2S7I3U9_9FLAO</name>
<keyword evidence="3 5" id="KW-0697">Rotamase</keyword>
<evidence type="ECO:0000256" key="6">
    <source>
        <dbReference type="RuleBase" id="RU003915"/>
    </source>
</evidence>
<dbReference type="SUPFAM" id="SSF54534">
    <property type="entry name" value="FKBP-like"/>
    <property type="match status" value="1"/>
</dbReference>
<dbReference type="GO" id="GO:0003755">
    <property type="term" value="F:peptidyl-prolyl cis-trans isomerase activity"/>
    <property type="evidence" value="ECO:0007669"/>
    <property type="project" value="UniProtKB-UniRule"/>
</dbReference>
<comment type="catalytic activity">
    <reaction evidence="1 5 6">
        <text>[protein]-peptidylproline (omega=180) = [protein]-peptidylproline (omega=0)</text>
        <dbReference type="Rhea" id="RHEA:16237"/>
        <dbReference type="Rhea" id="RHEA-COMP:10747"/>
        <dbReference type="Rhea" id="RHEA-COMP:10748"/>
        <dbReference type="ChEBI" id="CHEBI:83833"/>
        <dbReference type="ChEBI" id="CHEBI:83834"/>
        <dbReference type="EC" id="5.2.1.8"/>
    </reaction>
</comment>
<evidence type="ECO:0000259" key="7">
    <source>
        <dbReference type="PROSITE" id="PS50059"/>
    </source>
</evidence>
<evidence type="ECO:0000256" key="5">
    <source>
        <dbReference type="PROSITE-ProRule" id="PRU00277"/>
    </source>
</evidence>